<accession>A0A9W9UWZ0</accession>
<organism evidence="1 2">
    <name type="scientific">Penicillium cataractarum</name>
    <dbReference type="NCBI Taxonomy" id="2100454"/>
    <lineage>
        <taxon>Eukaryota</taxon>
        <taxon>Fungi</taxon>
        <taxon>Dikarya</taxon>
        <taxon>Ascomycota</taxon>
        <taxon>Pezizomycotina</taxon>
        <taxon>Eurotiomycetes</taxon>
        <taxon>Eurotiomycetidae</taxon>
        <taxon>Eurotiales</taxon>
        <taxon>Aspergillaceae</taxon>
        <taxon>Penicillium</taxon>
    </lineage>
</organism>
<reference evidence="1" key="2">
    <citation type="journal article" date="2023" name="IMA Fungus">
        <title>Comparative genomic study of the Penicillium genus elucidates a diverse pangenome and 15 lateral gene transfer events.</title>
        <authorList>
            <person name="Petersen C."/>
            <person name="Sorensen T."/>
            <person name="Nielsen M.R."/>
            <person name="Sondergaard T.E."/>
            <person name="Sorensen J.L."/>
            <person name="Fitzpatrick D.A."/>
            <person name="Frisvad J.C."/>
            <person name="Nielsen K.L."/>
        </authorList>
    </citation>
    <scope>NUCLEOTIDE SEQUENCE</scope>
    <source>
        <strain evidence="1">IBT 29864</strain>
    </source>
</reference>
<dbReference type="RefSeq" id="XP_056549586.1">
    <property type="nucleotide sequence ID" value="XM_056703626.1"/>
</dbReference>
<protein>
    <submittedName>
        <fullName evidence="1">Uncharacterized protein</fullName>
    </submittedName>
</protein>
<dbReference type="Proteomes" id="UP001147782">
    <property type="component" value="Unassembled WGS sequence"/>
</dbReference>
<proteinExistence type="predicted"/>
<dbReference type="EMBL" id="JAPZBS010000009">
    <property type="protein sequence ID" value="KAJ5358300.1"/>
    <property type="molecule type" value="Genomic_DNA"/>
</dbReference>
<name>A0A9W9UWZ0_9EURO</name>
<keyword evidence="2" id="KW-1185">Reference proteome</keyword>
<reference evidence="1" key="1">
    <citation type="submission" date="2022-11" db="EMBL/GenBank/DDBJ databases">
        <authorList>
            <person name="Petersen C."/>
        </authorList>
    </citation>
    <scope>NUCLEOTIDE SEQUENCE</scope>
    <source>
        <strain evidence="1">IBT 29864</strain>
    </source>
</reference>
<evidence type="ECO:0000313" key="1">
    <source>
        <dbReference type="EMBL" id="KAJ5358300.1"/>
    </source>
</evidence>
<comment type="caution">
    <text evidence="1">The sequence shown here is derived from an EMBL/GenBank/DDBJ whole genome shotgun (WGS) entry which is preliminary data.</text>
</comment>
<evidence type="ECO:0000313" key="2">
    <source>
        <dbReference type="Proteomes" id="UP001147782"/>
    </source>
</evidence>
<sequence>MKEAGEEEIDFNVRETRKTTEWKIGDAIERLLPTPKPAVRREPLHPNRVYVEGALEVAHLGTGGFLVKAFARDYQARRKPASTIDIKRNTKTPIVGDRIRF</sequence>
<dbReference type="GeneID" id="81442805"/>
<dbReference type="AlphaFoldDB" id="A0A9W9UWZ0"/>
<gene>
    <name evidence="1" type="ORF">N7496_010713</name>
</gene>